<dbReference type="AlphaFoldDB" id="A0A396K4F7"/>
<proteinExistence type="predicted"/>
<dbReference type="InterPro" id="IPR002100">
    <property type="entry name" value="TF_MADSbox"/>
</dbReference>
<evidence type="ECO:0000313" key="7">
    <source>
        <dbReference type="EMBL" id="RHN82688.1"/>
    </source>
</evidence>
<dbReference type="SUPFAM" id="SSF55455">
    <property type="entry name" value="SRF-like"/>
    <property type="match status" value="1"/>
</dbReference>
<dbReference type="GO" id="GO:0005634">
    <property type="term" value="C:nucleus"/>
    <property type="evidence" value="ECO:0007669"/>
    <property type="project" value="UniProtKB-SubCell"/>
</dbReference>
<organism evidence="7">
    <name type="scientific">Medicago truncatula</name>
    <name type="common">Barrel medic</name>
    <name type="synonym">Medicago tribuloides</name>
    <dbReference type="NCBI Taxonomy" id="3880"/>
    <lineage>
        <taxon>Eukaryota</taxon>
        <taxon>Viridiplantae</taxon>
        <taxon>Streptophyta</taxon>
        <taxon>Embryophyta</taxon>
        <taxon>Tracheophyta</taxon>
        <taxon>Spermatophyta</taxon>
        <taxon>Magnoliopsida</taxon>
        <taxon>eudicotyledons</taxon>
        <taxon>Gunneridae</taxon>
        <taxon>Pentapetalae</taxon>
        <taxon>rosids</taxon>
        <taxon>fabids</taxon>
        <taxon>Fabales</taxon>
        <taxon>Fabaceae</taxon>
        <taxon>Papilionoideae</taxon>
        <taxon>50 kb inversion clade</taxon>
        <taxon>NPAAA clade</taxon>
        <taxon>Hologalegina</taxon>
        <taxon>IRL clade</taxon>
        <taxon>Trifolieae</taxon>
        <taxon>Medicago</taxon>
    </lineage>
</organism>
<dbReference type="GO" id="GO:0046983">
    <property type="term" value="F:protein dimerization activity"/>
    <property type="evidence" value="ECO:0007669"/>
    <property type="project" value="InterPro"/>
</dbReference>
<evidence type="ECO:0000256" key="1">
    <source>
        <dbReference type="ARBA" id="ARBA00004123"/>
    </source>
</evidence>
<accession>A0A396K4F7</accession>
<sequence length="192" mass="22083">MGRGKITMKYIKNVKLRKQTFKQRKAGLTKKITEYTMKAGATACLIVYDGDDGGNNTGPMTWPEDHTMVNSMLQEYVHQKIENTPKIFDVNDYFEIKKAKVKAEIIKAHKDIIDIKYPTWHQDLVNMEASQLRDLSAVIDAKIQACNHKINMFKSEMVNENVVLNPSPLSVIYSIPQMQQHINYNSEIGRYD</sequence>
<dbReference type="Proteomes" id="UP000265566">
    <property type="component" value="Chromosome 1"/>
</dbReference>
<reference evidence="7" key="1">
    <citation type="journal article" date="2018" name="Nat. Plants">
        <title>Whole-genome landscape of Medicago truncatula symbiotic genes.</title>
        <authorList>
            <person name="Pecrix Y."/>
            <person name="Gamas P."/>
            <person name="Carrere S."/>
        </authorList>
    </citation>
    <scope>NUCLEOTIDE SEQUENCE</scope>
    <source>
        <tissue evidence="7">Leaves</tissue>
    </source>
</reference>
<gene>
    <name evidence="7" type="ORF">MtrunA17_Chr1g0212471</name>
</gene>
<comment type="caution">
    <text evidence="7">The sequence shown here is derived from an EMBL/GenBank/DDBJ whole genome shotgun (WGS) entry which is preliminary data.</text>
</comment>
<dbReference type="SMART" id="SM00432">
    <property type="entry name" value="MADS"/>
    <property type="match status" value="1"/>
</dbReference>
<feature type="domain" description="MADS-box" evidence="6">
    <location>
        <begin position="1"/>
        <end position="48"/>
    </location>
</feature>
<evidence type="ECO:0000256" key="4">
    <source>
        <dbReference type="ARBA" id="ARBA00023163"/>
    </source>
</evidence>
<dbReference type="Gramene" id="rna6867">
    <property type="protein sequence ID" value="RHN82688.1"/>
    <property type="gene ID" value="gene6867"/>
</dbReference>
<keyword evidence="2" id="KW-0805">Transcription regulation</keyword>
<evidence type="ECO:0000259" key="6">
    <source>
        <dbReference type="PROSITE" id="PS50066"/>
    </source>
</evidence>
<dbReference type="PROSITE" id="PS50066">
    <property type="entry name" value="MADS_BOX_2"/>
    <property type="match status" value="1"/>
</dbReference>
<evidence type="ECO:0000256" key="5">
    <source>
        <dbReference type="ARBA" id="ARBA00023242"/>
    </source>
</evidence>
<keyword evidence="5" id="KW-0539">Nucleus</keyword>
<dbReference type="Gene3D" id="3.40.1810.10">
    <property type="entry name" value="Transcription factor, MADS-box"/>
    <property type="match status" value="1"/>
</dbReference>
<keyword evidence="4" id="KW-0804">Transcription</keyword>
<dbReference type="EMBL" id="PSQE01000001">
    <property type="protein sequence ID" value="RHN82688.1"/>
    <property type="molecule type" value="Genomic_DNA"/>
</dbReference>
<comment type="subcellular location">
    <subcellularLocation>
        <location evidence="1">Nucleus</location>
    </subcellularLocation>
</comment>
<dbReference type="InterPro" id="IPR036879">
    <property type="entry name" value="TF_MADSbox_sf"/>
</dbReference>
<name>A0A396K4F7_MEDTR</name>
<evidence type="ECO:0000256" key="3">
    <source>
        <dbReference type="ARBA" id="ARBA00023125"/>
    </source>
</evidence>
<evidence type="ECO:0000256" key="2">
    <source>
        <dbReference type="ARBA" id="ARBA00023015"/>
    </source>
</evidence>
<dbReference type="GO" id="GO:0003677">
    <property type="term" value="F:DNA binding"/>
    <property type="evidence" value="ECO:0007669"/>
    <property type="project" value="UniProtKB-KW"/>
</dbReference>
<protein>
    <submittedName>
        <fullName evidence="7">Putative transcription factor MADS-type1 family</fullName>
    </submittedName>
</protein>
<dbReference type="Pfam" id="PF00319">
    <property type="entry name" value="SRF-TF"/>
    <property type="match status" value="1"/>
</dbReference>
<keyword evidence="3" id="KW-0238">DNA-binding</keyword>